<evidence type="ECO:0008006" key="2">
    <source>
        <dbReference type="Google" id="ProtNLM"/>
    </source>
</evidence>
<dbReference type="EMBL" id="BART01021992">
    <property type="protein sequence ID" value="GAH05094.1"/>
    <property type="molecule type" value="Genomic_DNA"/>
</dbReference>
<dbReference type="Gene3D" id="3.40.50.300">
    <property type="entry name" value="P-loop containing nucleotide triphosphate hydrolases"/>
    <property type="match status" value="1"/>
</dbReference>
<accession>X1DJA1</accession>
<dbReference type="AlphaFoldDB" id="X1DJA1"/>
<reference evidence="1" key="1">
    <citation type="journal article" date="2014" name="Front. Microbiol.">
        <title>High frequency of phylogenetically diverse reductive dehalogenase-homologous genes in deep subseafloor sedimentary metagenomes.</title>
        <authorList>
            <person name="Kawai M."/>
            <person name="Futagami T."/>
            <person name="Toyoda A."/>
            <person name="Takaki Y."/>
            <person name="Nishi S."/>
            <person name="Hori S."/>
            <person name="Arai W."/>
            <person name="Tsubouchi T."/>
            <person name="Morono Y."/>
            <person name="Uchiyama I."/>
            <person name="Ito T."/>
            <person name="Fujiyama A."/>
            <person name="Inagaki F."/>
            <person name="Takami H."/>
        </authorList>
    </citation>
    <scope>NUCLEOTIDE SEQUENCE</scope>
    <source>
        <strain evidence="1">Expedition CK06-06</strain>
    </source>
</reference>
<protein>
    <recommendedName>
        <fullName evidence="2">Wzt C-terminal domain-containing protein</fullName>
    </recommendedName>
</protein>
<dbReference type="InterPro" id="IPR027417">
    <property type="entry name" value="P-loop_NTPase"/>
</dbReference>
<gene>
    <name evidence="1" type="ORF">S01H4_40398</name>
</gene>
<dbReference type="InterPro" id="IPR050683">
    <property type="entry name" value="Bact_Polysacc_Export_ATP-bd"/>
</dbReference>
<dbReference type="SUPFAM" id="SSF52540">
    <property type="entry name" value="P-loop containing nucleoside triphosphate hydrolases"/>
    <property type="match status" value="1"/>
</dbReference>
<feature type="non-terminal residue" evidence="1">
    <location>
        <position position="1"/>
    </location>
</feature>
<evidence type="ECO:0000313" key="1">
    <source>
        <dbReference type="EMBL" id="GAH05094.1"/>
    </source>
</evidence>
<sequence length="283" mass="32551">LTGRENVYINAAILGMTKDEVDEKFDDIIEFADIGDFLDVPVKFYSSGMFVRLGFAVAAHCKPDILLVDEVLAVGDTGFQNKCFNKIGELKKRGTTTIMVSHNMHMISTFAEKLIFLNKCKGRYFNSVTEGIKEYTKLFINKEDLGIEKVCSGNDNIKFFDVEINKRIFYPGDSFSISMKYKSRIDYEDIDIDTGIYSGNEISLYFQATNKAYNKKINLEKGKHALKIEIKNIQINNSMAKIIIAIWSKNRVGYLFWWRIPVEFKEIDYSTGKNFLKVLYEVK</sequence>
<comment type="caution">
    <text evidence="1">The sequence shown here is derived from an EMBL/GenBank/DDBJ whole genome shotgun (WGS) entry which is preliminary data.</text>
</comment>
<name>X1DJA1_9ZZZZ</name>
<proteinExistence type="predicted"/>
<organism evidence="1">
    <name type="scientific">marine sediment metagenome</name>
    <dbReference type="NCBI Taxonomy" id="412755"/>
    <lineage>
        <taxon>unclassified sequences</taxon>
        <taxon>metagenomes</taxon>
        <taxon>ecological metagenomes</taxon>
    </lineage>
</organism>
<dbReference type="PANTHER" id="PTHR46743:SF2">
    <property type="entry name" value="TEICHOIC ACIDS EXPORT ATP-BINDING PROTEIN TAGH"/>
    <property type="match status" value="1"/>
</dbReference>
<dbReference type="PANTHER" id="PTHR46743">
    <property type="entry name" value="TEICHOIC ACIDS EXPORT ATP-BINDING PROTEIN TAGH"/>
    <property type="match status" value="1"/>
</dbReference>